<comment type="caution">
    <text evidence="11">The sequence shown here is derived from an EMBL/GenBank/DDBJ whole genome shotgun (WGS) entry which is preliminary data.</text>
</comment>
<dbReference type="NCBIfam" id="TIGR01496">
    <property type="entry name" value="DHPS"/>
    <property type="match status" value="1"/>
</dbReference>
<dbReference type="PROSITE" id="PS50972">
    <property type="entry name" value="PTERIN_BINDING"/>
    <property type="match status" value="1"/>
</dbReference>
<comment type="similarity">
    <text evidence="4">Belongs to the DHPS family.</text>
</comment>
<dbReference type="EC" id="2.5.1.15" evidence="5"/>
<protein>
    <recommendedName>
        <fullName evidence="5">dihydropteroate synthase</fullName>
        <ecNumber evidence="5">2.5.1.15</ecNumber>
    </recommendedName>
</protein>
<dbReference type="Pfam" id="PF00809">
    <property type="entry name" value="Pterin_bind"/>
    <property type="match status" value="1"/>
</dbReference>
<evidence type="ECO:0000256" key="3">
    <source>
        <dbReference type="ARBA" id="ARBA00004763"/>
    </source>
</evidence>
<reference evidence="11 12" key="1">
    <citation type="submission" date="2021-01" db="EMBL/GenBank/DDBJ databases">
        <title>Complete genome sequences of Corynebacterium macginleyi strains isolated from infectious keratitis.</title>
        <authorList>
            <person name="Sagerfors S."/>
            <person name="Poehlein A."/>
            <person name="Soderquist B."/>
            <person name="Bruggemann H."/>
        </authorList>
    </citation>
    <scope>NUCLEOTIDE SEQUENCE [LARGE SCALE GENOMIC DNA]</scope>
    <source>
        <strain evidence="11 12">12T220</strain>
    </source>
</reference>
<feature type="domain" description="Pterin-binding" evidence="10">
    <location>
        <begin position="1"/>
        <end position="260"/>
    </location>
</feature>
<evidence type="ECO:0000313" key="11">
    <source>
        <dbReference type="EMBL" id="MBM0244372.1"/>
    </source>
</evidence>
<dbReference type="InterPro" id="IPR045031">
    <property type="entry name" value="DHP_synth-like"/>
</dbReference>
<dbReference type="Proteomes" id="UP001518680">
    <property type="component" value="Unassembled WGS sequence"/>
</dbReference>
<evidence type="ECO:0000256" key="1">
    <source>
        <dbReference type="ARBA" id="ARBA00000012"/>
    </source>
</evidence>
<dbReference type="GO" id="GO:0004156">
    <property type="term" value="F:dihydropteroate synthase activity"/>
    <property type="evidence" value="ECO:0007669"/>
    <property type="project" value="UniProtKB-EC"/>
</dbReference>
<comment type="catalytic activity">
    <reaction evidence="1">
        <text>(7,8-dihydropterin-6-yl)methyl diphosphate + 4-aminobenzoate = 7,8-dihydropteroate + diphosphate</text>
        <dbReference type="Rhea" id="RHEA:19949"/>
        <dbReference type="ChEBI" id="CHEBI:17836"/>
        <dbReference type="ChEBI" id="CHEBI:17839"/>
        <dbReference type="ChEBI" id="CHEBI:33019"/>
        <dbReference type="ChEBI" id="CHEBI:72950"/>
        <dbReference type="EC" id="2.5.1.15"/>
    </reaction>
</comment>
<evidence type="ECO:0000256" key="7">
    <source>
        <dbReference type="ARBA" id="ARBA00022723"/>
    </source>
</evidence>
<sequence>MGIVNVTKDSFSDGGRWLDVDAATNHARDLVEQGADMIDVGGESTRPGAVRVEAQEEVDRVVPVIQALHAQGIRTSVDTMRASVAAAAVAAGVDMINDVSGGLADPEMYAVMADAGVPVCLMHWRTLQEGAFGSAAGTADHGGDVVRDVHETLARLSANALDAGVKRENIVLDPGLGFAKSPQDNWALLRALPEFLAGEFPILVGASRKRFLAAIRADRGEEASPLLADSATAAVTAISAQMGAWGVRVHEVGVSRDAVDVAAAWNAGKSYRGGANATGSYRNAVDGTGTVTSTAVDMERN</sequence>
<dbReference type="EMBL" id="JAACBX020000002">
    <property type="protein sequence ID" value="MBM0244372.1"/>
    <property type="molecule type" value="Genomic_DNA"/>
</dbReference>
<evidence type="ECO:0000313" key="12">
    <source>
        <dbReference type="Proteomes" id="UP001518680"/>
    </source>
</evidence>
<evidence type="ECO:0000256" key="8">
    <source>
        <dbReference type="ARBA" id="ARBA00022842"/>
    </source>
</evidence>
<dbReference type="SUPFAM" id="SSF51717">
    <property type="entry name" value="Dihydropteroate synthetase-like"/>
    <property type="match status" value="1"/>
</dbReference>
<evidence type="ECO:0000256" key="6">
    <source>
        <dbReference type="ARBA" id="ARBA00022679"/>
    </source>
</evidence>
<dbReference type="CDD" id="cd00739">
    <property type="entry name" value="DHPS"/>
    <property type="match status" value="1"/>
</dbReference>
<evidence type="ECO:0000259" key="10">
    <source>
        <dbReference type="PROSITE" id="PS50972"/>
    </source>
</evidence>
<keyword evidence="9" id="KW-0289">Folate biosynthesis</keyword>
<comment type="pathway">
    <text evidence="3">Cofactor biosynthesis; tetrahydrofolate biosynthesis; 7,8-dihydrofolate from 2-amino-4-hydroxy-6-hydroxymethyl-7,8-dihydropteridine diphosphate and 4-aminobenzoate: step 1/2.</text>
</comment>
<evidence type="ECO:0000256" key="4">
    <source>
        <dbReference type="ARBA" id="ARBA00009503"/>
    </source>
</evidence>
<dbReference type="PROSITE" id="PS00793">
    <property type="entry name" value="DHPS_2"/>
    <property type="match status" value="1"/>
</dbReference>
<dbReference type="InterPro" id="IPR006390">
    <property type="entry name" value="DHP_synth_dom"/>
</dbReference>
<keyword evidence="8" id="KW-0460">Magnesium</keyword>
<gene>
    <name evidence="11" type="primary">folP</name>
    <name evidence="11" type="ORF">GWO63_008920</name>
</gene>
<dbReference type="PANTHER" id="PTHR20941:SF1">
    <property type="entry name" value="FOLIC ACID SYNTHESIS PROTEIN FOL1"/>
    <property type="match status" value="1"/>
</dbReference>
<keyword evidence="12" id="KW-1185">Reference proteome</keyword>
<dbReference type="PANTHER" id="PTHR20941">
    <property type="entry name" value="FOLATE SYNTHESIS PROTEINS"/>
    <property type="match status" value="1"/>
</dbReference>
<keyword evidence="7" id="KW-0479">Metal-binding</keyword>
<name>A0ABS1Y7L4_9CORY</name>
<evidence type="ECO:0000256" key="9">
    <source>
        <dbReference type="ARBA" id="ARBA00022909"/>
    </source>
</evidence>
<accession>A0ABS1Y7L4</accession>
<keyword evidence="6 11" id="KW-0808">Transferase</keyword>
<organism evidence="11 12">
    <name type="scientific">Corynebacterium macginleyi</name>
    <dbReference type="NCBI Taxonomy" id="38290"/>
    <lineage>
        <taxon>Bacteria</taxon>
        <taxon>Bacillati</taxon>
        <taxon>Actinomycetota</taxon>
        <taxon>Actinomycetes</taxon>
        <taxon>Mycobacteriales</taxon>
        <taxon>Corynebacteriaceae</taxon>
        <taxon>Corynebacterium</taxon>
    </lineage>
</organism>
<dbReference type="InterPro" id="IPR011005">
    <property type="entry name" value="Dihydropteroate_synth-like_sf"/>
</dbReference>
<proteinExistence type="inferred from homology"/>
<comment type="cofactor">
    <cofactor evidence="2">
        <name>Mg(2+)</name>
        <dbReference type="ChEBI" id="CHEBI:18420"/>
    </cofactor>
</comment>
<evidence type="ECO:0000256" key="2">
    <source>
        <dbReference type="ARBA" id="ARBA00001946"/>
    </source>
</evidence>
<dbReference type="Gene3D" id="3.20.20.20">
    <property type="entry name" value="Dihydropteroate synthase-like"/>
    <property type="match status" value="1"/>
</dbReference>
<evidence type="ECO:0000256" key="5">
    <source>
        <dbReference type="ARBA" id="ARBA00012458"/>
    </source>
</evidence>
<dbReference type="InterPro" id="IPR000489">
    <property type="entry name" value="Pterin-binding_dom"/>
</dbReference>